<dbReference type="SUPFAM" id="SSF103473">
    <property type="entry name" value="MFS general substrate transporter"/>
    <property type="match status" value="1"/>
</dbReference>
<feature type="transmembrane region" description="Helical" evidence="6">
    <location>
        <begin position="55"/>
        <end position="74"/>
    </location>
</feature>
<feature type="transmembrane region" description="Helical" evidence="6">
    <location>
        <begin position="255"/>
        <end position="273"/>
    </location>
</feature>
<keyword evidence="3 6" id="KW-0812">Transmembrane</keyword>
<evidence type="ECO:0000313" key="8">
    <source>
        <dbReference type="EMBL" id="GAA4730873.1"/>
    </source>
</evidence>
<evidence type="ECO:0000256" key="1">
    <source>
        <dbReference type="ARBA" id="ARBA00004651"/>
    </source>
</evidence>
<sequence>MVEGLDAVSVVGTRPDVRGGSGRAISGVAVAGYYLVSAVVSPLGGRLVGRLGPGLAMRLACGGASLGLVGIAVASDAHTIVIALTLLGLPNALVQPAANQVLSDTVPVRRQGVAFGLVQSAIPSATLLSGVLLAVFGSQDSWRAAVWSVVALTLAAQLLIRLPAKSARMASDPSAPLPSLPAPVGGAPLMVGLVVGAVLASVAATSLPSFVASTGAARGLTPAQVAVVQVVGSLACIGLRVLAAWRGSLLPGARMLGGVAGMLLVGTAGYALLATSSAVVFGVGVVVAYAFGWGWNGLFNLSVSRARAGRVSGATGLTQGGVFLGGVVGPLLFAWVLDTHGLGAAWLVVAGGAIAASLSIVYAVRRWAGAGEVEVR</sequence>
<dbReference type="InterPro" id="IPR020846">
    <property type="entry name" value="MFS_dom"/>
</dbReference>
<keyword evidence="5 6" id="KW-0472">Membrane</keyword>
<dbReference type="InterPro" id="IPR011701">
    <property type="entry name" value="MFS"/>
</dbReference>
<evidence type="ECO:0000256" key="5">
    <source>
        <dbReference type="ARBA" id="ARBA00023136"/>
    </source>
</evidence>
<feature type="transmembrane region" description="Helical" evidence="6">
    <location>
        <begin position="80"/>
        <end position="102"/>
    </location>
</feature>
<dbReference type="Proteomes" id="UP001499882">
    <property type="component" value="Unassembled WGS sequence"/>
</dbReference>
<organism evidence="8 9">
    <name type="scientific">Nocardioides endophyticus</name>
    <dbReference type="NCBI Taxonomy" id="1353775"/>
    <lineage>
        <taxon>Bacteria</taxon>
        <taxon>Bacillati</taxon>
        <taxon>Actinomycetota</taxon>
        <taxon>Actinomycetes</taxon>
        <taxon>Propionibacteriales</taxon>
        <taxon>Nocardioidaceae</taxon>
        <taxon>Nocardioides</taxon>
    </lineage>
</organism>
<evidence type="ECO:0000256" key="3">
    <source>
        <dbReference type="ARBA" id="ARBA00022692"/>
    </source>
</evidence>
<feature type="transmembrane region" description="Helical" evidence="6">
    <location>
        <begin position="223"/>
        <end position="243"/>
    </location>
</feature>
<feature type="transmembrane region" description="Helical" evidence="6">
    <location>
        <begin position="279"/>
        <end position="299"/>
    </location>
</feature>
<accession>A0ABP8YLP8</accession>
<dbReference type="EMBL" id="BAABKN010000009">
    <property type="protein sequence ID" value="GAA4730873.1"/>
    <property type="molecule type" value="Genomic_DNA"/>
</dbReference>
<dbReference type="Gene3D" id="1.20.1250.20">
    <property type="entry name" value="MFS general substrate transporter like domains"/>
    <property type="match status" value="1"/>
</dbReference>
<evidence type="ECO:0000259" key="7">
    <source>
        <dbReference type="PROSITE" id="PS50850"/>
    </source>
</evidence>
<dbReference type="InterPro" id="IPR050189">
    <property type="entry name" value="MFS_Efflux_Transporters"/>
</dbReference>
<feature type="transmembrane region" description="Helical" evidence="6">
    <location>
        <begin position="311"/>
        <end position="337"/>
    </location>
</feature>
<evidence type="ECO:0000256" key="2">
    <source>
        <dbReference type="ARBA" id="ARBA00022475"/>
    </source>
</evidence>
<proteinExistence type="predicted"/>
<dbReference type="PANTHER" id="PTHR43124">
    <property type="entry name" value="PURINE EFFLUX PUMP PBUE"/>
    <property type="match status" value="1"/>
</dbReference>
<dbReference type="Pfam" id="PF07690">
    <property type="entry name" value="MFS_1"/>
    <property type="match status" value="1"/>
</dbReference>
<feature type="transmembrane region" description="Helical" evidence="6">
    <location>
        <begin position="142"/>
        <end position="160"/>
    </location>
</feature>
<evidence type="ECO:0000256" key="6">
    <source>
        <dbReference type="SAM" id="Phobius"/>
    </source>
</evidence>
<protein>
    <recommendedName>
        <fullName evidence="7">Major facilitator superfamily (MFS) profile domain-containing protein</fullName>
    </recommendedName>
</protein>
<feature type="transmembrane region" description="Helical" evidence="6">
    <location>
        <begin position="114"/>
        <end position="136"/>
    </location>
</feature>
<reference evidence="9" key="1">
    <citation type="journal article" date="2019" name="Int. J. Syst. Evol. Microbiol.">
        <title>The Global Catalogue of Microorganisms (GCM) 10K type strain sequencing project: providing services to taxonomists for standard genome sequencing and annotation.</title>
        <authorList>
            <consortium name="The Broad Institute Genomics Platform"/>
            <consortium name="The Broad Institute Genome Sequencing Center for Infectious Disease"/>
            <person name="Wu L."/>
            <person name="Ma J."/>
        </authorList>
    </citation>
    <scope>NUCLEOTIDE SEQUENCE [LARGE SCALE GENOMIC DNA]</scope>
    <source>
        <strain evidence="9">JCM 18532</strain>
    </source>
</reference>
<dbReference type="InterPro" id="IPR036259">
    <property type="entry name" value="MFS_trans_sf"/>
</dbReference>
<keyword evidence="2" id="KW-1003">Cell membrane</keyword>
<comment type="caution">
    <text evidence="8">The sequence shown here is derived from an EMBL/GenBank/DDBJ whole genome shotgun (WGS) entry which is preliminary data.</text>
</comment>
<evidence type="ECO:0000256" key="4">
    <source>
        <dbReference type="ARBA" id="ARBA00022989"/>
    </source>
</evidence>
<feature type="domain" description="Major facilitator superfamily (MFS) profile" evidence="7">
    <location>
        <begin position="1"/>
        <end position="368"/>
    </location>
</feature>
<keyword evidence="9" id="KW-1185">Reference proteome</keyword>
<feature type="transmembrane region" description="Helical" evidence="6">
    <location>
        <begin position="24"/>
        <end position="43"/>
    </location>
</feature>
<comment type="subcellular location">
    <subcellularLocation>
        <location evidence="1">Cell membrane</location>
        <topology evidence="1">Multi-pass membrane protein</topology>
    </subcellularLocation>
</comment>
<feature type="transmembrane region" description="Helical" evidence="6">
    <location>
        <begin position="343"/>
        <end position="364"/>
    </location>
</feature>
<dbReference type="PROSITE" id="PS50850">
    <property type="entry name" value="MFS"/>
    <property type="match status" value="1"/>
</dbReference>
<gene>
    <name evidence="8" type="ORF">GCM10023350_12730</name>
</gene>
<keyword evidence="4 6" id="KW-1133">Transmembrane helix</keyword>
<evidence type="ECO:0000313" key="9">
    <source>
        <dbReference type="Proteomes" id="UP001499882"/>
    </source>
</evidence>
<feature type="transmembrane region" description="Helical" evidence="6">
    <location>
        <begin position="180"/>
        <end position="203"/>
    </location>
</feature>
<dbReference type="PANTHER" id="PTHR43124:SF3">
    <property type="entry name" value="CHLORAMPHENICOL EFFLUX PUMP RV0191"/>
    <property type="match status" value="1"/>
</dbReference>
<name>A0ABP8YLP8_9ACTN</name>